<feature type="transmembrane region" description="Helical" evidence="8">
    <location>
        <begin position="45"/>
        <end position="63"/>
    </location>
</feature>
<keyword evidence="7 8" id="KW-0472">Membrane</keyword>
<accession>A0A846QHM2</accession>
<feature type="transmembrane region" description="Helical" evidence="8">
    <location>
        <begin position="246"/>
        <end position="263"/>
    </location>
</feature>
<feature type="transmembrane region" description="Helical" evidence="8">
    <location>
        <begin position="7"/>
        <end position="25"/>
    </location>
</feature>
<dbReference type="InterPro" id="IPR004626">
    <property type="entry name" value="RarD"/>
</dbReference>
<dbReference type="AlphaFoldDB" id="A0A846QHM2"/>
<comment type="subcellular location">
    <subcellularLocation>
        <location evidence="1">Cell membrane</location>
        <topology evidence="1">Multi-pass membrane protein</topology>
    </subcellularLocation>
</comment>
<dbReference type="PANTHER" id="PTHR22911">
    <property type="entry name" value="ACYL-MALONYL CONDENSING ENZYME-RELATED"/>
    <property type="match status" value="1"/>
</dbReference>
<evidence type="ECO:0000256" key="2">
    <source>
        <dbReference type="ARBA" id="ARBA00007362"/>
    </source>
</evidence>
<keyword evidence="4" id="KW-1003">Cell membrane</keyword>
<feature type="transmembrane region" description="Helical" evidence="8">
    <location>
        <begin position="181"/>
        <end position="198"/>
    </location>
</feature>
<evidence type="ECO:0000256" key="8">
    <source>
        <dbReference type="SAM" id="Phobius"/>
    </source>
</evidence>
<name>A0A846QHM2_9BACT</name>
<dbReference type="EMBL" id="JAATJA010000002">
    <property type="protein sequence ID" value="NJB68336.1"/>
    <property type="molecule type" value="Genomic_DNA"/>
</dbReference>
<evidence type="ECO:0000256" key="6">
    <source>
        <dbReference type="ARBA" id="ARBA00022989"/>
    </source>
</evidence>
<sequence>MTHSASAARIGGLAAAAAFAAWGLLPIYWKALGTVPAAEILCHRIVWSVPFVALLLAATHRLGEIRTILADRRTTGLLTVSALLVGSNWFVYIWAVNNAHIVESSLGYYINPLVSMLLGFIFFRDRLNRVQGLAIGFAVCGVLLELWQFGRIPWIALVLAVTFGLYGLVRKIVNTEALPGLFVETAIMGVPAAAFLLFRESQGLAALGHGTLAMDALLVGAGAVTSLPLAAFAFGARRLRLTTVGVLQYLSPTGMFALGVFVYGEEFTAAHLGTFAFIWAGVALYMLDSIVRLRRTPIAKV</sequence>
<reference evidence="10 11" key="1">
    <citation type="submission" date="2020-03" db="EMBL/GenBank/DDBJ databases">
        <title>Genomic Encyclopedia of Type Strains, Phase IV (KMG-IV): sequencing the most valuable type-strain genomes for metagenomic binning, comparative biology and taxonomic classification.</title>
        <authorList>
            <person name="Goeker M."/>
        </authorList>
    </citation>
    <scope>NUCLEOTIDE SEQUENCE [LARGE SCALE GENOMIC DNA]</scope>
    <source>
        <strain evidence="10 11">DSM 24233</strain>
    </source>
</reference>
<feature type="transmembrane region" description="Helical" evidence="8">
    <location>
        <begin position="130"/>
        <end position="146"/>
    </location>
</feature>
<dbReference type="InterPro" id="IPR000620">
    <property type="entry name" value="EamA_dom"/>
</dbReference>
<dbReference type="InterPro" id="IPR037185">
    <property type="entry name" value="EmrE-like"/>
</dbReference>
<organism evidence="10 11">
    <name type="scientific">Desulfobaculum xiamenense</name>
    <dbReference type="NCBI Taxonomy" id="995050"/>
    <lineage>
        <taxon>Bacteria</taxon>
        <taxon>Pseudomonadati</taxon>
        <taxon>Thermodesulfobacteriota</taxon>
        <taxon>Desulfovibrionia</taxon>
        <taxon>Desulfovibrionales</taxon>
        <taxon>Desulfovibrionaceae</taxon>
        <taxon>Desulfobaculum</taxon>
    </lineage>
</organism>
<feature type="transmembrane region" description="Helical" evidence="8">
    <location>
        <begin position="152"/>
        <end position="169"/>
    </location>
</feature>
<dbReference type="SUPFAM" id="SSF103481">
    <property type="entry name" value="Multidrug resistance efflux transporter EmrE"/>
    <property type="match status" value="2"/>
</dbReference>
<evidence type="ECO:0000256" key="5">
    <source>
        <dbReference type="ARBA" id="ARBA00022692"/>
    </source>
</evidence>
<gene>
    <name evidence="10" type="ORF">GGQ74_002009</name>
</gene>
<keyword evidence="6 8" id="KW-1133">Transmembrane helix</keyword>
<dbReference type="Pfam" id="PF00892">
    <property type="entry name" value="EamA"/>
    <property type="match status" value="2"/>
</dbReference>
<evidence type="ECO:0000256" key="1">
    <source>
        <dbReference type="ARBA" id="ARBA00004651"/>
    </source>
</evidence>
<evidence type="ECO:0000256" key="4">
    <source>
        <dbReference type="ARBA" id="ARBA00022475"/>
    </source>
</evidence>
<keyword evidence="5 8" id="KW-0812">Transmembrane</keyword>
<dbReference type="Proteomes" id="UP000580856">
    <property type="component" value="Unassembled WGS sequence"/>
</dbReference>
<dbReference type="RefSeq" id="WP_167941412.1">
    <property type="nucleotide sequence ID" value="NZ_JAATJA010000002.1"/>
</dbReference>
<feature type="domain" description="EamA" evidence="9">
    <location>
        <begin position="155"/>
        <end position="286"/>
    </location>
</feature>
<protein>
    <submittedName>
        <fullName evidence="10">Chloramphenicol-sensitive protein RarD</fullName>
    </submittedName>
</protein>
<evidence type="ECO:0000256" key="3">
    <source>
        <dbReference type="ARBA" id="ARBA00022448"/>
    </source>
</evidence>
<keyword evidence="3" id="KW-0813">Transport</keyword>
<feature type="transmembrane region" description="Helical" evidence="8">
    <location>
        <begin position="210"/>
        <end position="234"/>
    </location>
</feature>
<dbReference type="GO" id="GO:0005886">
    <property type="term" value="C:plasma membrane"/>
    <property type="evidence" value="ECO:0007669"/>
    <property type="project" value="UniProtKB-SubCell"/>
</dbReference>
<feature type="transmembrane region" description="Helical" evidence="8">
    <location>
        <begin position="269"/>
        <end position="287"/>
    </location>
</feature>
<feature type="transmembrane region" description="Helical" evidence="8">
    <location>
        <begin position="75"/>
        <end position="94"/>
    </location>
</feature>
<keyword evidence="11" id="KW-1185">Reference proteome</keyword>
<dbReference type="NCBIfam" id="TIGR00688">
    <property type="entry name" value="rarD"/>
    <property type="match status" value="1"/>
</dbReference>
<evidence type="ECO:0000259" key="9">
    <source>
        <dbReference type="Pfam" id="PF00892"/>
    </source>
</evidence>
<evidence type="ECO:0000256" key="7">
    <source>
        <dbReference type="ARBA" id="ARBA00023136"/>
    </source>
</evidence>
<evidence type="ECO:0000313" key="10">
    <source>
        <dbReference type="EMBL" id="NJB68336.1"/>
    </source>
</evidence>
<dbReference type="PANTHER" id="PTHR22911:SF137">
    <property type="entry name" value="SOLUTE CARRIER FAMILY 35 MEMBER G2-RELATED"/>
    <property type="match status" value="1"/>
</dbReference>
<proteinExistence type="inferred from homology"/>
<feature type="transmembrane region" description="Helical" evidence="8">
    <location>
        <begin position="106"/>
        <end position="123"/>
    </location>
</feature>
<comment type="similarity">
    <text evidence="2">Belongs to the EamA transporter family.</text>
</comment>
<comment type="caution">
    <text evidence="10">The sequence shown here is derived from an EMBL/GenBank/DDBJ whole genome shotgun (WGS) entry which is preliminary data.</text>
</comment>
<evidence type="ECO:0000313" key="11">
    <source>
        <dbReference type="Proteomes" id="UP000580856"/>
    </source>
</evidence>
<feature type="domain" description="EamA" evidence="9">
    <location>
        <begin position="10"/>
        <end position="144"/>
    </location>
</feature>